<evidence type="ECO:0000313" key="4">
    <source>
        <dbReference type="Proteomes" id="UP000322245"/>
    </source>
</evidence>
<evidence type="ECO:0000256" key="1">
    <source>
        <dbReference type="SAM" id="Coils"/>
    </source>
</evidence>
<comment type="caution">
    <text evidence="3">The sequence shown here is derived from an EMBL/GenBank/DDBJ whole genome shotgun (WGS) entry which is preliminary data.</text>
</comment>
<dbReference type="Gene3D" id="3.40.30.10">
    <property type="entry name" value="Glutaredoxin"/>
    <property type="match status" value="1"/>
</dbReference>
<dbReference type="SUPFAM" id="SSF52833">
    <property type="entry name" value="Thioredoxin-like"/>
    <property type="match status" value="1"/>
</dbReference>
<gene>
    <name evidence="3" type="ORF">B9479_004273</name>
</gene>
<dbReference type="InterPro" id="IPR032801">
    <property type="entry name" value="PXL2A/B/C"/>
</dbReference>
<dbReference type="Proteomes" id="UP000322245">
    <property type="component" value="Unassembled WGS sequence"/>
</dbReference>
<protein>
    <recommendedName>
        <fullName evidence="5">Thioredoxin domain-containing protein</fullName>
    </recommendedName>
</protein>
<feature type="region of interest" description="Disordered" evidence="2">
    <location>
        <begin position="635"/>
        <end position="681"/>
    </location>
</feature>
<evidence type="ECO:0008006" key="5">
    <source>
        <dbReference type="Google" id="ProtNLM"/>
    </source>
</evidence>
<feature type="compositionally biased region" description="Acidic residues" evidence="2">
    <location>
        <begin position="665"/>
        <end position="679"/>
    </location>
</feature>
<dbReference type="PANTHER" id="PTHR28630">
    <property type="match status" value="1"/>
</dbReference>
<sequence length="780" mass="85352">MPPSPPSPPTFLQIPTARHRPQSTRSISPSPSLQSRNLFYHPPSQPSPGSPHLKDTPDLARSRSSTSTMSATQQVRRKPVPTPLAQPVNASGFVIPDSDFGSGNPQLGLGLPSNHPFANPSPLMSRSVSYNPSEGSGNDVESLSNHNPSMKSGSHGRFAPVPPHRVSSRSSGPAPSVTPKLDATSSATSPVEFPSTPESFTYAAPDSYGPSAPPSLPSSTAQSPGLEHRPSVKSFWGVDKAGLEGLDDRLNELRINNAPYPVDHAAMIRAVKPERPLPAVPPPASDGHRRSVSSTSASGAPSEHIVTPITTLSHASHASHGSSEYARRAMYQAAKSSSDSSLLAKKEKKERKEKERLAKKYNKDKRRNPLLMEGETEADITFSVDRLVTRARMEEAAKCFVRDEEGNAVPVSSILPSAPGQKTVFFFIRSFWCGQCQDYTLASISILSKEALDKAGVKVVIIGQGNWKALKAYRNLFNCPFDIYVDGPRRLYRLMGLTKGINYLNPWGHFWKNRPDYNQRPVPTQVLHGLSNVATKMPKEAALQPGSLAQLGGEFIFSYFNTNDMAHRMTNASNHMEAPEVLRIAGVAHPTVKELADIELGQSQRDELERLRLEMERWKEERALELERINMRKIARRQKRSSSPSSPTSPTSPDSANTFRATEFDGSDSEDDSDYDNAEEGSSFSLTLNDVLNAEPQEISEPQPKSNPSRYVATPEPEQGRPHISRLGSARTQGTKAAVGLDQEQGEGGWNEEVMRMEVQRAKERSAVGKLVGQKFAPKK</sequence>
<accession>A0A5D3AY80</accession>
<evidence type="ECO:0000256" key="2">
    <source>
        <dbReference type="SAM" id="MobiDB-lite"/>
    </source>
</evidence>
<feature type="region of interest" description="Disordered" evidence="2">
    <location>
        <begin position="336"/>
        <end position="360"/>
    </location>
</feature>
<dbReference type="EMBL" id="NIDF01000047">
    <property type="protein sequence ID" value="TYJ55050.1"/>
    <property type="molecule type" value="Genomic_DNA"/>
</dbReference>
<dbReference type="InterPro" id="IPR036249">
    <property type="entry name" value="Thioredoxin-like_sf"/>
</dbReference>
<feature type="compositionally biased region" description="Basic and acidic residues" evidence="2">
    <location>
        <begin position="52"/>
        <end position="61"/>
    </location>
</feature>
<dbReference type="Pfam" id="PF13911">
    <property type="entry name" value="AhpC-TSA_2"/>
    <property type="match status" value="1"/>
</dbReference>
<dbReference type="AlphaFoldDB" id="A0A5D3AY80"/>
<reference evidence="3 4" key="1">
    <citation type="submission" date="2017-05" db="EMBL/GenBank/DDBJ databases">
        <title>The Genome Sequence of Tsuchiyaea wingfieldii DSM 27421.</title>
        <authorList>
            <person name="Cuomo C."/>
            <person name="Passer A."/>
            <person name="Billmyre B."/>
            <person name="Heitman J."/>
        </authorList>
    </citation>
    <scope>NUCLEOTIDE SEQUENCE [LARGE SCALE GENOMIC DNA]</scope>
    <source>
        <strain evidence="3 4">DSM 27421</strain>
    </source>
</reference>
<feature type="compositionally biased region" description="Low complexity" evidence="2">
    <location>
        <begin position="641"/>
        <end position="653"/>
    </location>
</feature>
<feature type="compositionally biased region" description="Low complexity" evidence="2">
    <location>
        <begin position="62"/>
        <end position="72"/>
    </location>
</feature>
<feature type="compositionally biased region" description="Polar residues" evidence="2">
    <location>
        <begin position="23"/>
        <end position="37"/>
    </location>
</feature>
<dbReference type="PANTHER" id="PTHR28630:SF3">
    <property type="entry name" value="PEROXIREDOXIN-LIKE 2C"/>
    <property type="match status" value="1"/>
</dbReference>
<feature type="compositionally biased region" description="Basic and acidic residues" evidence="2">
    <location>
        <begin position="344"/>
        <end position="358"/>
    </location>
</feature>
<keyword evidence="4" id="KW-1185">Reference proteome</keyword>
<keyword evidence="1" id="KW-0175">Coiled coil</keyword>
<feature type="coiled-coil region" evidence="1">
    <location>
        <begin position="601"/>
        <end position="628"/>
    </location>
</feature>
<feature type="compositionally biased region" description="Low complexity" evidence="2">
    <location>
        <begin position="164"/>
        <end position="173"/>
    </location>
</feature>
<feature type="region of interest" description="Disordered" evidence="2">
    <location>
        <begin position="1"/>
        <end position="231"/>
    </location>
</feature>
<dbReference type="CDD" id="cd02970">
    <property type="entry name" value="PRX_like2"/>
    <property type="match status" value="1"/>
</dbReference>
<organism evidence="3 4">
    <name type="scientific">Cryptococcus floricola</name>
    <dbReference type="NCBI Taxonomy" id="2591691"/>
    <lineage>
        <taxon>Eukaryota</taxon>
        <taxon>Fungi</taxon>
        <taxon>Dikarya</taxon>
        <taxon>Basidiomycota</taxon>
        <taxon>Agaricomycotina</taxon>
        <taxon>Tremellomycetes</taxon>
        <taxon>Tremellales</taxon>
        <taxon>Cryptococcaceae</taxon>
        <taxon>Cryptococcus</taxon>
    </lineage>
</organism>
<feature type="compositionally biased region" description="Low complexity" evidence="2">
    <location>
        <begin position="292"/>
        <end position="302"/>
    </location>
</feature>
<evidence type="ECO:0000313" key="3">
    <source>
        <dbReference type="EMBL" id="TYJ55050.1"/>
    </source>
</evidence>
<feature type="region of interest" description="Disordered" evidence="2">
    <location>
        <begin position="274"/>
        <end position="303"/>
    </location>
</feature>
<proteinExistence type="predicted"/>
<feature type="region of interest" description="Disordered" evidence="2">
    <location>
        <begin position="697"/>
        <end position="750"/>
    </location>
</feature>
<feature type="compositionally biased region" description="Polar residues" evidence="2">
    <location>
        <begin position="122"/>
        <end position="152"/>
    </location>
</feature>
<name>A0A5D3AY80_9TREE</name>